<dbReference type="PROSITE" id="PS50110">
    <property type="entry name" value="RESPONSE_REGULATORY"/>
    <property type="match status" value="1"/>
</dbReference>
<feature type="modified residue" description="4-aspartylphosphate" evidence="4">
    <location>
        <position position="54"/>
    </location>
</feature>
<dbReference type="SUPFAM" id="SSF52172">
    <property type="entry name" value="CheY-like"/>
    <property type="match status" value="1"/>
</dbReference>
<dbReference type="GO" id="GO:0032993">
    <property type="term" value="C:protein-DNA complex"/>
    <property type="evidence" value="ECO:0007669"/>
    <property type="project" value="TreeGrafter"/>
</dbReference>
<dbReference type="GO" id="GO:0005829">
    <property type="term" value="C:cytosol"/>
    <property type="evidence" value="ECO:0007669"/>
    <property type="project" value="TreeGrafter"/>
</dbReference>
<gene>
    <name evidence="6" type="ORF">N47_J04550</name>
</gene>
<evidence type="ECO:0000256" key="2">
    <source>
        <dbReference type="ARBA" id="ARBA00023012"/>
    </source>
</evidence>
<feature type="domain" description="Response regulatory" evidence="5">
    <location>
        <begin position="5"/>
        <end position="119"/>
    </location>
</feature>
<proteinExistence type="predicted"/>
<dbReference type="InterPro" id="IPR001789">
    <property type="entry name" value="Sig_transdc_resp-reg_receiver"/>
</dbReference>
<evidence type="ECO:0000259" key="5">
    <source>
        <dbReference type="PROSITE" id="PS50110"/>
    </source>
</evidence>
<dbReference type="GO" id="GO:0000976">
    <property type="term" value="F:transcription cis-regulatory region binding"/>
    <property type="evidence" value="ECO:0007669"/>
    <property type="project" value="TreeGrafter"/>
</dbReference>
<dbReference type="InterPro" id="IPR039420">
    <property type="entry name" value="WalR-like"/>
</dbReference>
<dbReference type="GO" id="GO:0000156">
    <property type="term" value="F:phosphorelay response regulator activity"/>
    <property type="evidence" value="ECO:0007669"/>
    <property type="project" value="TreeGrafter"/>
</dbReference>
<protein>
    <recommendedName>
        <fullName evidence="5">Response regulatory domain-containing protein</fullName>
    </recommendedName>
</protein>
<keyword evidence="1 4" id="KW-0597">Phosphoprotein</keyword>
<dbReference type="Pfam" id="PF00072">
    <property type="entry name" value="Response_reg"/>
    <property type="match status" value="1"/>
</dbReference>
<accession>E1YFY0</accession>
<dbReference type="PANTHER" id="PTHR48111">
    <property type="entry name" value="REGULATOR OF RPOS"/>
    <property type="match status" value="1"/>
</dbReference>
<dbReference type="PANTHER" id="PTHR48111:SF40">
    <property type="entry name" value="PHOSPHATE REGULON TRANSCRIPTIONAL REGULATORY PROTEIN PHOB"/>
    <property type="match status" value="1"/>
</dbReference>
<dbReference type="EMBL" id="FR695872">
    <property type="protein sequence ID" value="CBX29474.1"/>
    <property type="molecule type" value="Genomic_DNA"/>
</dbReference>
<name>E1YFY0_9BACT</name>
<dbReference type="SMART" id="SM00448">
    <property type="entry name" value="REC"/>
    <property type="match status" value="1"/>
</dbReference>
<organism evidence="6">
    <name type="scientific">uncultured Desulfobacterium sp</name>
    <dbReference type="NCBI Taxonomy" id="201089"/>
    <lineage>
        <taxon>Bacteria</taxon>
        <taxon>Pseudomonadati</taxon>
        <taxon>Thermodesulfobacteriota</taxon>
        <taxon>Desulfobacteria</taxon>
        <taxon>Desulfobacterales</taxon>
        <taxon>Desulfobacteriaceae</taxon>
        <taxon>Desulfobacterium</taxon>
        <taxon>environmental samples</taxon>
    </lineage>
</organism>
<evidence type="ECO:0000256" key="3">
    <source>
        <dbReference type="ARBA" id="ARBA00023125"/>
    </source>
</evidence>
<keyword evidence="3" id="KW-0238">DNA-binding</keyword>
<dbReference type="InterPro" id="IPR011006">
    <property type="entry name" value="CheY-like_superfamily"/>
</dbReference>
<keyword evidence="2" id="KW-0902">Two-component regulatory system</keyword>
<reference evidence="6" key="1">
    <citation type="journal article" date="2011" name="Environ. Microbiol.">
        <title>Genomic insights into the metabolic potential of the polycyclic aromatic hydrocarbon degrading sulfate-reducing Deltaproteobacterium N47.</title>
        <authorList>
            <person name="Bergmann F."/>
            <person name="Selesi D."/>
            <person name="Weinmaier T."/>
            <person name="Tischler P."/>
            <person name="Rattei T."/>
            <person name="Meckenstock R.U."/>
        </authorList>
    </citation>
    <scope>NUCLEOTIDE SEQUENCE</scope>
</reference>
<evidence type="ECO:0000313" key="6">
    <source>
        <dbReference type="EMBL" id="CBX29474.1"/>
    </source>
</evidence>
<sequence>MKIIRLLLVDDEEDFRATLAARLKRRNLDISDVASGEDALELLKQKSFDIAIVDIKMPGMDGIETLRHIKKIDPLMEVILLTGHASIEAGIEGIKSGAYDYVIKPCNIDALLDKIEDAHRRRFIEEGHAKEPAQDKK</sequence>
<dbReference type="GO" id="GO:0006355">
    <property type="term" value="P:regulation of DNA-templated transcription"/>
    <property type="evidence" value="ECO:0007669"/>
    <property type="project" value="TreeGrafter"/>
</dbReference>
<evidence type="ECO:0000256" key="4">
    <source>
        <dbReference type="PROSITE-ProRule" id="PRU00169"/>
    </source>
</evidence>
<dbReference type="Gene3D" id="3.40.50.2300">
    <property type="match status" value="1"/>
</dbReference>
<dbReference type="AlphaFoldDB" id="E1YFY0"/>
<evidence type="ECO:0000256" key="1">
    <source>
        <dbReference type="ARBA" id="ARBA00022553"/>
    </source>
</evidence>